<dbReference type="Proteomes" id="UP000655589">
    <property type="component" value="Unassembled WGS sequence"/>
</dbReference>
<feature type="signal peptide" evidence="1">
    <location>
        <begin position="1"/>
        <end position="26"/>
    </location>
</feature>
<name>A0A8H9GGE9_9MICO</name>
<keyword evidence="3" id="KW-1185">Reference proteome</keyword>
<evidence type="ECO:0000313" key="2">
    <source>
        <dbReference type="EMBL" id="GGM24274.1"/>
    </source>
</evidence>
<dbReference type="AlphaFoldDB" id="A0A8H9GGE9"/>
<evidence type="ECO:0000313" key="3">
    <source>
        <dbReference type="Proteomes" id="UP000655589"/>
    </source>
</evidence>
<organism evidence="2 3">
    <name type="scientific">Promicromonospora citrea</name>
    <dbReference type="NCBI Taxonomy" id="43677"/>
    <lineage>
        <taxon>Bacteria</taxon>
        <taxon>Bacillati</taxon>
        <taxon>Actinomycetota</taxon>
        <taxon>Actinomycetes</taxon>
        <taxon>Micrococcales</taxon>
        <taxon>Promicromonosporaceae</taxon>
        <taxon>Promicromonospora</taxon>
    </lineage>
</organism>
<evidence type="ECO:0008006" key="4">
    <source>
        <dbReference type="Google" id="ProtNLM"/>
    </source>
</evidence>
<proteinExistence type="predicted"/>
<keyword evidence="1" id="KW-0732">Signal</keyword>
<sequence>MERLTKAALATGGAAALLLGGAGTLAYWTAEGTATGPDLVAGSFTVTATTCDDAWTLEDGTPLPEGGAIVPGDTVTLECVYTMDAEGEHIALGAVDVSAPDWEADNALTAELTLADPTVTVNGAETTLPAPIETGSTVEVGLGVTFDGEGATNASQSTTEAALTAALADVTVTLTQAHQEAGAGAAG</sequence>
<protein>
    <recommendedName>
        <fullName evidence="4">Alternate signal-mediated exported protein</fullName>
    </recommendedName>
</protein>
<dbReference type="InterPro" id="IPR024006">
    <property type="entry name" value="Alt_signal_exp_actinobact"/>
</dbReference>
<dbReference type="EMBL" id="BMPT01000006">
    <property type="protein sequence ID" value="GGM24274.1"/>
    <property type="molecule type" value="Genomic_DNA"/>
</dbReference>
<accession>A0A8H9GGE9</accession>
<dbReference type="NCBIfam" id="TIGR04088">
    <property type="entry name" value="cognate_SipW"/>
    <property type="match status" value="1"/>
</dbReference>
<dbReference type="InterPro" id="IPR023833">
    <property type="entry name" value="Signal_pept_SipW-depend-type"/>
</dbReference>
<dbReference type="NCBIfam" id="TIGR04089">
    <property type="entry name" value="exp_by_SipW_III"/>
    <property type="match status" value="1"/>
</dbReference>
<reference evidence="2" key="1">
    <citation type="journal article" date="2014" name="Int. J. Syst. Evol. Microbiol.">
        <title>Complete genome sequence of Corynebacterium casei LMG S-19264T (=DSM 44701T), isolated from a smear-ripened cheese.</title>
        <authorList>
            <consortium name="US DOE Joint Genome Institute (JGI-PGF)"/>
            <person name="Walter F."/>
            <person name="Albersmeier A."/>
            <person name="Kalinowski J."/>
            <person name="Ruckert C."/>
        </authorList>
    </citation>
    <scope>NUCLEOTIDE SEQUENCE</scope>
    <source>
        <strain evidence="2">JCM 3051</strain>
    </source>
</reference>
<reference evidence="2" key="2">
    <citation type="submission" date="2020-09" db="EMBL/GenBank/DDBJ databases">
        <authorList>
            <person name="Sun Q."/>
            <person name="Ohkuma M."/>
        </authorList>
    </citation>
    <scope>NUCLEOTIDE SEQUENCE</scope>
    <source>
        <strain evidence="2">JCM 3051</strain>
    </source>
</reference>
<feature type="chain" id="PRO_5039400270" description="Alternate signal-mediated exported protein" evidence="1">
    <location>
        <begin position="27"/>
        <end position="187"/>
    </location>
</feature>
<gene>
    <name evidence="2" type="ORF">GCM10010102_19960</name>
</gene>
<comment type="caution">
    <text evidence="2">The sequence shown here is derived from an EMBL/GenBank/DDBJ whole genome shotgun (WGS) entry which is preliminary data.</text>
</comment>
<evidence type="ECO:0000256" key="1">
    <source>
        <dbReference type="SAM" id="SignalP"/>
    </source>
</evidence>
<dbReference type="RefSeq" id="WP_171106816.1">
    <property type="nucleotide sequence ID" value="NZ_BMPT01000006.1"/>
</dbReference>